<dbReference type="PANTHER" id="PTHR43747:SF4">
    <property type="entry name" value="FLAVIN-DEPENDENT TRYPTOPHAN HALOGENASE"/>
    <property type="match status" value="1"/>
</dbReference>
<dbReference type="AlphaFoldDB" id="A0A0F9HDX3"/>
<sequence length="286" mass="32994">HYQVPLESQQHILFNNRAVAVQVPYPNSEQELLSYTKATAQDTGWIWDIGLQTRRGVGMVYSSAYESSQGAKDKLISYLKATQSELDINKLTIRELSFQPGYRTQFWHKNCIAIGMSAGFIEPLEASALVMVELGLNTLLANFPTHRKAMPQLSKRFDQQCHYRWQRIIEFLKLHYVLSKRSSDYWQAHRDSNTIPQTLLDNLALWQYQSPWLNDFDRAQEVFSAASYQFVLYGMKHLPAFPKMNMPASIIEHFSNNQQAAKQGLANLPTNRQLLEHIKNFGLQPI</sequence>
<evidence type="ECO:0008006" key="2">
    <source>
        <dbReference type="Google" id="ProtNLM"/>
    </source>
</evidence>
<dbReference type="Pfam" id="PF04820">
    <property type="entry name" value="Trp_halogenase"/>
    <property type="match status" value="1"/>
</dbReference>
<feature type="non-terminal residue" evidence="1">
    <location>
        <position position="1"/>
    </location>
</feature>
<dbReference type="GO" id="GO:0004497">
    <property type="term" value="F:monooxygenase activity"/>
    <property type="evidence" value="ECO:0007669"/>
    <property type="project" value="InterPro"/>
</dbReference>
<dbReference type="InterPro" id="IPR050816">
    <property type="entry name" value="Flavin-dep_Halogenase_NPB"/>
</dbReference>
<name>A0A0F9HDX3_9ZZZZ</name>
<dbReference type="InterPro" id="IPR036188">
    <property type="entry name" value="FAD/NAD-bd_sf"/>
</dbReference>
<accession>A0A0F9HDX3</accession>
<comment type="caution">
    <text evidence="1">The sequence shown here is derived from an EMBL/GenBank/DDBJ whole genome shotgun (WGS) entry which is preliminary data.</text>
</comment>
<proteinExistence type="predicted"/>
<evidence type="ECO:0000313" key="1">
    <source>
        <dbReference type="EMBL" id="KKM13402.1"/>
    </source>
</evidence>
<dbReference type="Gene3D" id="3.50.50.60">
    <property type="entry name" value="FAD/NAD(P)-binding domain"/>
    <property type="match status" value="1"/>
</dbReference>
<gene>
    <name evidence="1" type="ORF">LCGC14_1716560</name>
</gene>
<dbReference type="EMBL" id="LAZR01015386">
    <property type="protein sequence ID" value="KKM13402.1"/>
    <property type="molecule type" value="Genomic_DNA"/>
</dbReference>
<dbReference type="PANTHER" id="PTHR43747">
    <property type="entry name" value="FAD-BINDING PROTEIN"/>
    <property type="match status" value="1"/>
</dbReference>
<dbReference type="InterPro" id="IPR006905">
    <property type="entry name" value="Flavin_halogenase"/>
</dbReference>
<reference evidence="1" key="1">
    <citation type="journal article" date="2015" name="Nature">
        <title>Complex archaea that bridge the gap between prokaryotes and eukaryotes.</title>
        <authorList>
            <person name="Spang A."/>
            <person name="Saw J.H."/>
            <person name="Jorgensen S.L."/>
            <person name="Zaremba-Niedzwiedzka K."/>
            <person name="Martijn J."/>
            <person name="Lind A.E."/>
            <person name="van Eijk R."/>
            <person name="Schleper C."/>
            <person name="Guy L."/>
            <person name="Ettema T.J."/>
        </authorList>
    </citation>
    <scope>NUCLEOTIDE SEQUENCE</scope>
</reference>
<organism evidence="1">
    <name type="scientific">marine sediment metagenome</name>
    <dbReference type="NCBI Taxonomy" id="412755"/>
    <lineage>
        <taxon>unclassified sequences</taxon>
        <taxon>metagenomes</taxon>
        <taxon>ecological metagenomes</taxon>
    </lineage>
</organism>
<dbReference type="SUPFAM" id="SSF51905">
    <property type="entry name" value="FAD/NAD(P)-binding domain"/>
    <property type="match status" value="1"/>
</dbReference>
<protein>
    <recommendedName>
        <fullName evidence="2">Tryptophan halogenase</fullName>
    </recommendedName>
</protein>